<sequence length="161" mass="19144">MVFELPNSLIIIFNIIAWLAIHLGVSLLALQIPDHYFSRKNAWFNSFKWEKDGQFWEDSLHIRQWKDALPDSSSIFKKAFNKKKVARSDKATLEKFVIETQRAEWTHWVSMLPAPLFFIWNPVWAGWLMILYALIANLPFIIIQRYNRPRLLKLIRMSGLR</sequence>
<keyword evidence="5" id="KW-0732">Signal</keyword>
<protein>
    <recommendedName>
        <fullName evidence="11">Glycosyl-4,4'-diaponeurosporenoate acyltransferase</fullName>
    </recommendedName>
</protein>
<comment type="function">
    <text evidence="12">Catalyzes the acylation of glycosyl-4,4'-diaponeurosporenoate, i.e. the esterification of glucose at the C6'' position with the carboxyl group of the C(15) fatty acid 12-methyltetradecanoic acid, to yield staphyloxanthin. This is the last step in the biosynthesis of this orange pigment, present in most staphylococci strains.</text>
</comment>
<feature type="transmembrane region" description="Helical" evidence="13">
    <location>
        <begin position="129"/>
        <end position="147"/>
    </location>
</feature>
<evidence type="ECO:0000313" key="14">
    <source>
        <dbReference type="EMBL" id="MRI86381.1"/>
    </source>
</evidence>
<keyword evidence="6 13" id="KW-1133">Transmembrane helix</keyword>
<accession>A0A6I2GLE3</accession>
<dbReference type="GO" id="GO:0016746">
    <property type="term" value="F:acyltransferase activity"/>
    <property type="evidence" value="ECO:0007669"/>
    <property type="project" value="UniProtKB-KW"/>
</dbReference>
<dbReference type="UniPathway" id="UPA00029">
    <property type="reaction ID" value="UER00560"/>
</dbReference>
<name>A0A6I2GLE3_9LACT</name>
<keyword evidence="8 14" id="KW-0012">Acyltransferase</keyword>
<evidence type="ECO:0000256" key="12">
    <source>
        <dbReference type="ARBA" id="ARBA00025324"/>
    </source>
</evidence>
<evidence type="ECO:0000256" key="4">
    <source>
        <dbReference type="ARBA" id="ARBA00022692"/>
    </source>
</evidence>
<evidence type="ECO:0000256" key="5">
    <source>
        <dbReference type="ARBA" id="ARBA00022729"/>
    </source>
</evidence>
<reference evidence="14 15" key="1">
    <citation type="submission" date="2019-11" db="EMBL/GenBank/DDBJ databases">
        <title>Characterisation of Fundicoccus ignavus gen. nov. sp. nov., a novel genus of the family Aerococcaceae isolated from bulk tank milk.</title>
        <authorList>
            <person name="Siebert A."/>
            <person name="Huptas C."/>
            <person name="Wenning M."/>
            <person name="Scherer S."/>
            <person name="Doll E.V."/>
        </authorList>
    </citation>
    <scope>NUCLEOTIDE SEQUENCE [LARGE SCALE GENOMIC DNA]</scope>
    <source>
        <strain evidence="14 15">WS4759</strain>
    </source>
</reference>
<evidence type="ECO:0000256" key="1">
    <source>
        <dbReference type="ARBA" id="ARBA00004162"/>
    </source>
</evidence>
<dbReference type="Proteomes" id="UP000430975">
    <property type="component" value="Unassembled WGS sequence"/>
</dbReference>
<evidence type="ECO:0000256" key="13">
    <source>
        <dbReference type="SAM" id="Phobius"/>
    </source>
</evidence>
<organism evidence="14 15">
    <name type="scientific">Fundicoccus ignavus</name>
    <dbReference type="NCBI Taxonomy" id="2664442"/>
    <lineage>
        <taxon>Bacteria</taxon>
        <taxon>Bacillati</taxon>
        <taxon>Bacillota</taxon>
        <taxon>Bacilli</taxon>
        <taxon>Lactobacillales</taxon>
        <taxon>Aerococcaceae</taxon>
        <taxon>Fundicoccus</taxon>
    </lineage>
</organism>
<evidence type="ECO:0000256" key="9">
    <source>
        <dbReference type="ARBA" id="ARBA00023588"/>
    </source>
</evidence>
<feature type="transmembrane region" description="Helical" evidence="13">
    <location>
        <begin position="6"/>
        <end position="30"/>
    </location>
</feature>
<dbReference type="GO" id="GO:0005886">
    <property type="term" value="C:plasma membrane"/>
    <property type="evidence" value="ECO:0007669"/>
    <property type="project" value="UniProtKB-SubCell"/>
</dbReference>
<evidence type="ECO:0000256" key="11">
    <source>
        <dbReference type="ARBA" id="ARBA00023667"/>
    </source>
</evidence>
<comment type="similarity">
    <text evidence="10">Belongs to the acyltransferase CrtO family.</text>
</comment>
<comment type="caution">
    <text evidence="14">The sequence shown here is derived from an EMBL/GenBank/DDBJ whole genome shotgun (WGS) entry which is preliminary data.</text>
</comment>
<comment type="pathway">
    <text evidence="9">Carotenoid biosynthesis; staphyloxanthin biosynthesis; staphyloxanthin from farnesyl diphosphate: step 5/5.</text>
</comment>
<evidence type="ECO:0000256" key="6">
    <source>
        <dbReference type="ARBA" id="ARBA00022989"/>
    </source>
</evidence>
<dbReference type="AlphaFoldDB" id="A0A6I2GLE3"/>
<comment type="subcellular location">
    <subcellularLocation>
        <location evidence="1">Cell membrane</location>
        <topology evidence="1">Single-pass membrane protein</topology>
    </subcellularLocation>
</comment>
<dbReference type="Pfam" id="PF18927">
    <property type="entry name" value="CrtO"/>
    <property type="match status" value="1"/>
</dbReference>
<keyword evidence="3 14" id="KW-0808">Transferase</keyword>
<keyword evidence="2" id="KW-1003">Cell membrane</keyword>
<keyword evidence="4 13" id="KW-0812">Transmembrane</keyword>
<gene>
    <name evidence="14" type="ORF">GIY09_11050</name>
</gene>
<dbReference type="RefSeq" id="WP_153864058.1">
    <property type="nucleotide sequence ID" value="NZ_WJQS01000013.1"/>
</dbReference>
<evidence type="ECO:0000256" key="2">
    <source>
        <dbReference type="ARBA" id="ARBA00022475"/>
    </source>
</evidence>
<keyword evidence="15" id="KW-1185">Reference proteome</keyword>
<evidence type="ECO:0000256" key="7">
    <source>
        <dbReference type="ARBA" id="ARBA00023136"/>
    </source>
</evidence>
<dbReference type="EMBL" id="WJQS01000013">
    <property type="protein sequence ID" value="MRI86381.1"/>
    <property type="molecule type" value="Genomic_DNA"/>
</dbReference>
<evidence type="ECO:0000313" key="15">
    <source>
        <dbReference type="Proteomes" id="UP000430975"/>
    </source>
</evidence>
<evidence type="ECO:0000256" key="3">
    <source>
        <dbReference type="ARBA" id="ARBA00022679"/>
    </source>
</evidence>
<keyword evidence="7 13" id="KW-0472">Membrane</keyword>
<proteinExistence type="inferred from homology"/>
<evidence type="ECO:0000256" key="8">
    <source>
        <dbReference type="ARBA" id="ARBA00023315"/>
    </source>
</evidence>
<dbReference type="InterPro" id="IPR044021">
    <property type="entry name" value="CrtO"/>
</dbReference>
<evidence type="ECO:0000256" key="10">
    <source>
        <dbReference type="ARBA" id="ARBA00023603"/>
    </source>
</evidence>